<proteinExistence type="inferred from homology"/>
<dbReference type="Proteomes" id="UP000184035">
    <property type="component" value="Unassembled WGS sequence"/>
</dbReference>
<dbReference type="OrthoDB" id="9810906at2"/>
<dbReference type="AlphaFoldDB" id="A0A1M4VWG5"/>
<gene>
    <name evidence="4" type="ORF">SAMN05443638_10957</name>
</gene>
<organism evidence="4 5">
    <name type="scientific">Clostridium fallax</name>
    <dbReference type="NCBI Taxonomy" id="1533"/>
    <lineage>
        <taxon>Bacteria</taxon>
        <taxon>Bacillati</taxon>
        <taxon>Bacillota</taxon>
        <taxon>Clostridia</taxon>
        <taxon>Eubacteriales</taxon>
        <taxon>Clostridiaceae</taxon>
        <taxon>Clostridium</taxon>
    </lineage>
</organism>
<dbReference type="EMBL" id="FQVM01000009">
    <property type="protein sequence ID" value="SHE73306.1"/>
    <property type="molecule type" value="Genomic_DNA"/>
</dbReference>
<dbReference type="Gene3D" id="3.60.21.10">
    <property type="match status" value="1"/>
</dbReference>
<evidence type="ECO:0000256" key="1">
    <source>
        <dbReference type="ARBA" id="ARBA00005662"/>
    </source>
</evidence>
<accession>A0A1M4VWG5</accession>
<dbReference type="SMART" id="SM00854">
    <property type="entry name" value="PGA_cap"/>
    <property type="match status" value="1"/>
</dbReference>
<dbReference type="SUPFAM" id="SSF56300">
    <property type="entry name" value="Metallo-dependent phosphatases"/>
    <property type="match status" value="1"/>
</dbReference>
<feature type="domain" description="Capsule synthesis protein CapA" evidence="3">
    <location>
        <begin position="53"/>
        <end position="317"/>
    </location>
</feature>
<dbReference type="Pfam" id="PF09587">
    <property type="entry name" value="PGA_cap"/>
    <property type="match status" value="1"/>
</dbReference>
<protein>
    <submittedName>
        <fullName evidence="4">Poly-gamma-glutamate synthesis protein (Capsule biosynthesis protein)</fullName>
    </submittedName>
</protein>
<dbReference type="InterPro" id="IPR029052">
    <property type="entry name" value="Metallo-depent_PP-like"/>
</dbReference>
<dbReference type="PANTHER" id="PTHR33393:SF12">
    <property type="entry name" value="CAPSULE BIOSYNTHESIS PROTEIN CAPA"/>
    <property type="match status" value="1"/>
</dbReference>
<keyword evidence="5" id="KW-1185">Reference proteome</keyword>
<evidence type="ECO:0000259" key="3">
    <source>
        <dbReference type="SMART" id="SM00854"/>
    </source>
</evidence>
<evidence type="ECO:0000313" key="4">
    <source>
        <dbReference type="EMBL" id="SHE73306.1"/>
    </source>
</evidence>
<reference evidence="4 5" key="1">
    <citation type="submission" date="2016-11" db="EMBL/GenBank/DDBJ databases">
        <authorList>
            <person name="Jaros S."/>
            <person name="Januszkiewicz K."/>
            <person name="Wedrychowicz H."/>
        </authorList>
    </citation>
    <scope>NUCLEOTIDE SEQUENCE [LARGE SCALE GENOMIC DNA]</scope>
    <source>
        <strain evidence="4 5">DSM 2631</strain>
    </source>
</reference>
<sequence length="419" mass="47241">MKNKILVYICSFFVSLLILVFSSNILFNSSSNSSLSIFKNKIFAKNSNYIDIKISAVGDIIVHDDQLKSQYIPQSKSYDFTEYFSHVSDYLSNSDYSIANLEGTLGGEKRKFSGYPSFNTPDEILDALKYSGFDMVTAANNHILDKGTSGLKRTVDIAKEKGLDIVGIKSDSDDVSYIVKDIKGIKIGFANYVFETPYKNGSKTLNSTPIPDESLVLMDSFNPNRIEDTLYVMSKRVEDLKKAGAEFIIFSLHWGDEYINYPNNYQKKLAKGLSDIGVDVILGSNPHTIQPMEFISSEVTGKETFVIYSMGNFISNQRYETLKKPSTEDGIIVNLNITKNLKTKDIQLKKVDYIPTWVNRTKKTNGTFNYSIIPLNENIIKNNNFNLSEDALERAKNSNENTKNLIESYSSKFTIAQIN</sequence>
<dbReference type="PANTHER" id="PTHR33393">
    <property type="entry name" value="POLYGLUTAMINE SYNTHESIS ACCESSORY PROTEIN RV0574C-RELATED"/>
    <property type="match status" value="1"/>
</dbReference>
<comment type="similarity">
    <text evidence="1">Belongs to the CapA family.</text>
</comment>
<keyword evidence="2" id="KW-0472">Membrane</keyword>
<dbReference type="CDD" id="cd07381">
    <property type="entry name" value="MPP_CapA"/>
    <property type="match status" value="1"/>
</dbReference>
<dbReference type="RefSeq" id="WP_072895070.1">
    <property type="nucleotide sequence ID" value="NZ_FQVM01000009.1"/>
</dbReference>
<keyword evidence="2" id="KW-0812">Transmembrane</keyword>
<name>A0A1M4VWG5_9CLOT</name>
<feature type="transmembrane region" description="Helical" evidence="2">
    <location>
        <begin position="5"/>
        <end position="27"/>
    </location>
</feature>
<evidence type="ECO:0000256" key="2">
    <source>
        <dbReference type="SAM" id="Phobius"/>
    </source>
</evidence>
<keyword evidence="2" id="KW-1133">Transmembrane helix</keyword>
<evidence type="ECO:0000313" key="5">
    <source>
        <dbReference type="Proteomes" id="UP000184035"/>
    </source>
</evidence>
<dbReference type="InterPro" id="IPR052169">
    <property type="entry name" value="CW_Biosynth-Accessory"/>
</dbReference>
<dbReference type="InterPro" id="IPR019079">
    <property type="entry name" value="Capsule_synth_CapA"/>
</dbReference>
<dbReference type="STRING" id="1533.SAMN05443638_10957"/>